<evidence type="ECO:0000256" key="1">
    <source>
        <dbReference type="ARBA" id="ARBA00008987"/>
    </source>
</evidence>
<evidence type="ECO:0000259" key="10">
    <source>
        <dbReference type="PROSITE" id="PS51352"/>
    </source>
</evidence>
<gene>
    <name evidence="11" type="primary">trxA</name>
    <name evidence="11" type="ORF">DDZ15_09855</name>
</gene>
<feature type="domain" description="Thioredoxin" evidence="10">
    <location>
        <begin position="1"/>
        <end position="105"/>
    </location>
</feature>
<feature type="active site" description="Nucleophile" evidence="8">
    <location>
        <position position="29"/>
    </location>
</feature>
<dbReference type="GO" id="GO:0015035">
    <property type="term" value="F:protein-disulfide reductase activity"/>
    <property type="evidence" value="ECO:0007669"/>
    <property type="project" value="UniProtKB-UniRule"/>
</dbReference>
<evidence type="ECO:0000256" key="7">
    <source>
        <dbReference type="PIRNR" id="PIRNR000077"/>
    </source>
</evidence>
<name>A0A316TS46_9BACT</name>
<dbReference type="Gene3D" id="3.40.30.10">
    <property type="entry name" value="Glutaredoxin"/>
    <property type="match status" value="1"/>
</dbReference>
<dbReference type="PIRSF" id="PIRSF000077">
    <property type="entry name" value="Thioredoxin"/>
    <property type="match status" value="1"/>
</dbReference>
<comment type="similarity">
    <text evidence="1 7">Belongs to the thioredoxin family.</text>
</comment>
<feature type="site" description="Deprotonates C-terminal active site Cys" evidence="8">
    <location>
        <position position="23"/>
    </location>
</feature>
<dbReference type="PRINTS" id="PR00421">
    <property type="entry name" value="THIOREDOXIN"/>
</dbReference>
<dbReference type="InterPro" id="IPR005746">
    <property type="entry name" value="Thioredoxin"/>
</dbReference>
<dbReference type="Pfam" id="PF00085">
    <property type="entry name" value="Thioredoxin"/>
    <property type="match status" value="1"/>
</dbReference>
<dbReference type="InterPro" id="IPR013766">
    <property type="entry name" value="Thioredoxin_domain"/>
</dbReference>
<dbReference type="NCBIfam" id="TIGR01068">
    <property type="entry name" value="thioredoxin"/>
    <property type="match status" value="1"/>
</dbReference>
<evidence type="ECO:0000256" key="8">
    <source>
        <dbReference type="PIRSR" id="PIRSR000077-1"/>
    </source>
</evidence>
<dbReference type="PROSITE" id="PS00194">
    <property type="entry name" value="THIOREDOXIN_1"/>
    <property type="match status" value="1"/>
</dbReference>
<dbReference type="CDD" id="cd02947">
    <property type="entry name" value="TRX_family"/>
    <property type="match status" value="1"/>
</dbReference>
<sequence>MSTDIKTKSFSEVIKGETPVLVDFYADWCAPCRMMPPILKELKQRMGDDLNIIKIDTEKNPDVAIRYQVRGIPNLILFKNGQVLWQQAGVVPAAQLESVIRQKLSEHE</sequence>
<keyword evidence="3" id="KW-0249">Electron transport</keyword>
<protein>
    <recommendedName>
        <fullName evidence="6 7">Thioredoxin</fullName>
    </recommendedName>
</protein>
<organism evidence="11 12">
    <name type="scientific">Rhodohalobacter mucosus</name>
    <dbReference type="NCBI Taxonomy" id="2079485"/>
    <lineage>
        <taxon>Bacteria</taxon>
        <taxon>Pseudomonadati</taxon>
        <taxon>Balneolota</taxon>
        <taxon>Balneolia</taxon>
        <taxon>Balneolales</taxon>
        <taxon>Balneolaceae</taxon>
        <taxon>Rhodohalobacter</taxon>
    </lineage>
</organism>
<feature type="site" description="Contributes to redox potential value" evidence="8">
    <location>
        <position position="30"/>
    </location>
</feature>
<keyword evidence="2" id="KW-0813">Transport</keyword>
<evidence type="ECO:0000256" key="4">
    <source>
        <dbReference type="ARBA" id="ARBA00023157"/>
    </source>
</evidence>
<proteinExistence type="inferred from homology"/>
<dbReference type="SUPFAM" id="SSF52833">
    <property type="entry name" value="Thioredoxin-like"/>
    <property type="match status" value="1"/>
</dbReference>
<comment type="caution">
    <text evidence="11">The sequence shown here is derived from an EMBL/GenBank/DDBJ whole genome shotgun (WGS) entry which is preliminary data.</text>
</comment>
<dbReference type="InterPro" id="IPR017937">
    <property type="entry name" value="Thioredoxin_CS"/>
</dbReference>
<dbReference type="PANTHER" id="PTHR45663:SF11">
    <property type="entry name" value="GEO12009P1"/>
    <property type="match status" value="1"/>
</dbReference>
<dbReference type="InterPro" id="IPR036249">
    <property type="entry name" value="Thioredoxin-like_sf"/>
</dbReference>
<dbReference type="OrthoDB" id="9790390at2"/>
<feature type="disulfide bond" description="Redox-active" evidence="9">
    <location>
        <begin position="29"/>
        <end position="32"/>
    </location>
</feature>
<dbReference type="GO" id="GO:0005829">
    <property type="term" value="C:cytosol"/>
    <property type="evidence" value="ECO:0007669"/>
    <property type="project" value="TreeGrafter"/>
</dbReference>
<dbReference type="RefSeq" id="WP_109646932.1">
    <property type="nucleotide sequence ID" value="NZ_QGGB01000007.1"/>
</dbReference>
<keyword evidence="4 9" id="KW-1015">Disulfide bond</keyword>
<dbReference type="AlphaFoldDB" id="A0A316TS46"/>
<dbReference type="Proteomes" id="UP000245533">
    <property type="component" value="Unassembled WGS sequence"/>
</dbReference>
<evidence type="ECO:0000256" key="2">
    <source>
        <dbReference type="ARBA" id="ARBA00022448"/>
    </source>
</evidence>
<dbReference type="FunFam" id="3.40.30.10:FF:000001">
    <property type="entry name" value="Thioredoxin"/>
    <property type="match status" value="1"/>
</dbReference>
<feature type="site" description="Contributes to redox potential value" evidence="8">
    <location>
        <position position="31"/>
    </location>
</feature>
<evidence type="ECO:0000256" key="9">
    <source>
        <dbReference type="PIRSR" id="PIRSR000077-4"/>
    </source>
</evidence>
<feature type="active site" description="Nucleophile" evidence="8">
    <location>
        <position position="32"/>
    </location>
</feature>
<evidence type="ECO:0000313" key="12">
    <source>
        <dbReference type="Proteomes" id="UP000245533"/>
    </source>
</evidence>
<keyword evidence="12" id="KW-1185">Reference proteome</keyword>
<reference evidence="11 12" key="1">
    <citation type="submission" date="2018-05" db="EMBL/GenBank/DDBJ databases">
        <title>Rhodohalobacter halophilus gen. nov., sp. nov., a moderately halophilic member of the family Balneolaceae.</title>
        <authorList>
            <person name="Liu Z.-W."/>
        </authorList>
    </citation>
    <scope>NUCLEOTIDE SEQUENCE [LARGE SCALE GENOMIC DNA]</scope>
    <source>
        <strain evidence="11 12">8A47</strain>
    </source>
</reference>
<evidence type="ECO:0000256" key="5">
    <source>
        <dbReference type="ARBA" id="ARBA00023284"/>
    </source>
</evidence>
<evidence type="ECO:0000313" key="11">
    <source>
        <dbReference type="EMBL" id="PWN06139.1"/>
    </source>
</evidence>
<evidence type="ECO:0000256" key="6">
    <source>
        <dbReference type="NCBIfam" id="TIGR01068"/>
    </source>
</evidence>
<dbReference type="GO" id="GO:0045454">
    <property type="term" value="P:cell redox homeostasis"/>
    <property type="evidence" value="ECO:0007669"/>
    <property type="project" value="TreeGrafter"/>
</dbReference>
<dbReference type="EMBL" id="QGGB01000007">
    <property type="protein sequence ID" value="PWN06139.1"/>
    <property type="molecule type" value="Genomic_DNA"/>
</dbReference>
<dbReference type="PANTHER" id="PTHR45663">
    <property type="entry name" value="GEO12009P1"/>
    <property type="match status" value="1"/>
</dbReference>
<dbReference type="PROSITE" id="PS51352">
    <property type="entry name" value="THIOREDOXIN_2"/>
    <property type="match status" value="1"/>
</dbReference>
<accession>A0A316TS46</accession>
<keyword evidence="5 9" id="KW-0676">Redox-active center</keyword>
<evidence type="ECO:0000256" key="3">
    <source>
        <dbReference type="ARBA" id="ARBA00022982"/>
    </source>
</evidence>